<name>A0A2V2Z498_9BACL</name>
<sequence>MQRAGYSRRTFANHFSCKEEAVAAAAVIFKGAPEEEELVAELSGTASMVDILHQLMRMQFTIEQIKTMRKLVRLSKQSPTLEPYILTIFHQFQKKAQYILNRCSRGRHSEMYTHLLAGAMYGAALPLLDSELNVQFPGDPDEGAPGVITFDQYLKDMFRYLSKGF</sequence>
<gene>
    <name evidence="1" type="ORF">DFQ01_105139</name>
</gene>
<dbReference type="Gene3D" id="1.10.357.10">
    <property type="entry name" value="Tetracycline Repressor, domain 2"/>
    <property type="match status" value="1"/>
</dbReference>
<dbReference type="AlphaFoldDB" id="A0A2V2Z498"/>
<evidence type="ECO:0000313" key="1">
    <source>
        <dbReference type="EMBL" id="PWW05155.1"/>
    </source>
</evidence>
<dbReference type="Proteomes" id="UP000246635">
    <property type="component" value="Unassembled WGS sequence"/>
</dbReference>
<keyword evidence="2" id="KW-1185">Reference proteome</keyword>
<reference evidence="1 2" key="1">
    <citation type="submission" date="2018-05" db="EMBL/GenBank/DDBJ databases">
        <title>Genomic Encyclopedia of Type Strains, Phase III (KMG-III): the genomes of soil and plant-associated and newly described type strains.</title>
        <authorList>
            <person name="Whitman W."/>
        </authorList>
    </citation>
    <scope>NUCLEOTIDE SEQUENCE [LARGE SCALE GENOMIC DNA]</scope>
    <source>
        <strain evidence="1 2">CECT 5696</strain>
    </source>
</reference>
<dbReference type="EMBL" id="QGTQ01000005">
    <property type="protein sequence ID" value="PWW05155.1"/>
    <property type="molecule type" value="Genomic_DNA"/>
</dbReference>
<dbReference type="RefSeq" id="WP_245946601.1">
    <property type="nucleotide sequence ID" value="NZ_CP054613.1"/>
</dbReference>
<proteinExistence type="predicted"/>
<organism evidence="1 2">
    <name type="scientific">Paenibacillus cellulosilyticus</name>
    <dbReference type="NCBI Taxonomy" id="375489"/>
    <lineage>
        <taxon>Bacteria</taxon>
        <taxon>Bacillati</taxon>
        <taxon>Bacillota</taxon>
        <taxon>Bacilli</taxon>
        <taxon>Bacillales</taxon>
        <taxon>Paenibacillaceae</taxon>
        <taxon>Paenibacillus</taxon>
    </lineage>
</organism>
<accession>A0A2V2Z498</accession>
<comment type="caution">
    <text evidence="1">The sequence shown here is derived from an EMBL/GenBank/DDBJ whole genome shotgun (WGS) entry which is preliminary data.</text>
</comment>
<evidence type="ECO:0000313" key="2">
    <source>
        <dbReference type="Proteomes" id="UP000246635"/>
    </source>
</evidence>
<protein>
    <submittedName>
        <fullName evidence="1">TetR family transcriptional regulator</fullName>
    </submittedName>
</protein>